<protein>
    <submittedName>
        <fullName evidence="5">Putative transcriptional regulator</fullName>
    </submittedName>
</protein>
<dbReference type="GO" id="GO:0045892">
    <property type="term" value="P:negative regulation of DNA-templated transcription"/>
    <property type="evidence" value="ECO:0007669"/>
    <property type="project" value="InterPro"/>
</dbReference>
<comment type="caution">
    <text evidence="5">The sequence shown here is derived from an EMBL/GenBank/DDBJ whole genome shotgun (WGS) entry which is preliminary data.</text>
</comment>
<dbReference type="GO" id="GO:0003677">
    <property type="term" value="F:DNA binding"/>
    <property type="evidence" value="ECO:0007669"/>
    <property type="project" value="UniProtKB-KW"/>
</dbReference>
<dbReference type="EMBL" id="JACHGF010000005">
    <property type="protein sequence ID" value="MBB5285316.1"/>
    <property type="molecule type" value="Genomic_DNA"/>
</dbReference>
<organism evidence="5 6">
    <name type="scientific">Rhabdobacter roseus</name>
    <dbReference type="NCBI Taxonomy" id="1655419"/>
    <lineage>
        <taxon>Bacteria</taxon>
        <taxon>Pseudomonadati</taxon>
        <taxon>Bacteroidota</taxon>
        <taxon>Cytophagia</taxon>
        <taxon>Cytophagales</taxon>
        <taxon>Cytophagaceae</taxon>
        <taxon>Rhabdobacter</taxon>
    </lineage>
</organism>
<keyword evidence="4" id="KW-0804">Transcription</keyword>
<dbReference type="RefSeq" id="WP_184175345.1">
    <property type="nucleotide sequence ID" value="NZ_JACHGF010000005.1"/>
</dbReference>
<dbReference type="SUPFAM" id="SSF46785">
    <property type="entry name" value="Winged helix' DNA-binding domain"/>
    <property type="match status" value="1"/>
</dbReference>
<dbReference type="PIRSF" id="PIRSF019455">
    <property type="entry name" value="CopR_AtkY"/>
    <property type="match status" value="1"/>
</dbReference>
<proteinExistence type="inferred from homology"/>
<evidence type="ECO:0000256" key="3">
    <source>
        <dbReference type="ARBA" id="ARBA00023125"/>
    </source>
</evidence>
<evidence type="ECO:0000313" key="6">
    <source>
        <dbReference type="Proteomes" id="UP000557307"/>
    </source>
</evidence>
<keyword evidence="2" id="KW-0805">Transcription regulation</keyword>
<comment type="similarity">
    <text evidence="1">Belongs to the BlaI transcriptional regulatory family.</text>
</comment>
<evidence type="ECO:0000313" key="5">
    <source>
        <dbReference type="EMBL" id="MBB5285316.1"/>
    </source>
</evidence>
<accession>A0A840TM52</accession>
<evidence type="ECO:0000256" key="1">
    <source>
        <dbReference type="ARBA" id="ARBA00011046"/>
    </source>
</evidence>
<name>A0A840TM52_9BACT</name>
<dbReference type="Pfam" id="PF03965">
    <property type="entry name" value="Penicillinase_R"/>
    <property type="match status" value="1"/>
</dbReference>
<gene>
    <name evidence="5" type="ORF">HNQ92_003473</name>
</gene>
<reference evidence="5 6" key="1">
    <citation type="submission" date="2020-08" db="EMBL/GenBank/DDBJ databases">
        <title>Genomic Encyclopedia of Type Strains, Phase IV (KMG-IV): sequencing the most valuable type-strain genomes for metagenomic binning, comparative biology and taxonomic classification.</title>
        <authorList>
            <person name="Goeker M."/>
        </authorList>
    </citation>
    <scope>NUCLEOTIDE SEQUENCE [LARGE SCALE GENOMIC DNA]</scope>
    <source>
        <strain evidence="5 6">DSM 105074</strain>
    </source>
</reference>
<evidence type="ECO:0000256" key="2">
    <source>
        <dbReference type="ARBA" id="ARBA00023015"/>
    </source>
</evidence>
<dbReference type="Proteomes" id="UP000557307">
    <property type="component" value="Unassembled WGS sequence"/>
</dbReference>
<dbReference type="InterPro" id="IPR036390">
    <property type="entry name" value="WH_DNA-bd_sf"/>
</dbReference>
<dbReference type="InterPro" id="IPR005650">
    <property type="entry name" value="BlaI_family"/>
</dbReference>
<dbReference type="AlphaFoldDB" id="A0A840TM52"/>
<dbReference type="Gene3D" id="1.10.10.10">
    <property type="entry name" value="Winged helix-like DNA-binding domain superfamily/Winged helix DNA-binding domain"/>
    <property type="match status" value="1"/>
</dbReference>
<sequence length="129" mass="15369">MELEKLTNKEEEVMQVLWEMEQAFVKDMLPRFTAPPLHYNTVSTIVRNLEEKGYVAHRLYGNLHQYYPLVSKEAYQNQFVMRKVLGDYFNNSYRDMVAYFARKEKISAHELRDILREIESPDDDESTPS</sequence>
<keyword evidence="6" id="KW-1185">Reference proteome</keyword>
<keyword evidence="3" id="KW-0238">DNA-binding</keyword>
<dbReference type="InterPro" id="IPR036388">
    <property type="entry name" value="WH-like_DNA-bd_sf"/>
</dbReference>
<evidence type="ECO:0000256" key="4">
    <source>
        <dbReference type="ARBA" id="ARBA00023163"/>
    </source>
</evidence>